<reference evidence="3" key="1">
    <citation type="journal article" date="2013" name="Nature">
        <title>Pan genome of the phytoplankton Emiliania underpins its global distribution.</title>
        <authorList>
            <person name="Read B.A."/>
            <person name="Kegel J."/>
            <person name="Klute M.J."/>
            <person name="Kuo A."/>
            <person name="Lefebvre S.C."/>
            <person name="Maumus F."/>
            <person name="Mayer C."/>
            <person name="Miller J."/>
            <person name="Monier A."/>
            <person name="Salamov A."/>
            <person name="Young J."/>
            <person name="Aguilar M."/>
            <person name="Claverie J.M."/>
            <person name="Frickenhaus S."/>
            <person name="Gonzalez K."/>
            <person name="Herman E.K."/>
            <person name="Lin Y.C."/>
            <person name="Napier J."/>
            <person name="Ogata H."/>
            <person name="Sarno A.F."/>
            <person name="Shmutz J."/>
            <person name="Schroeder D."/>
            <person name="de Vargas C."/>
            <person name="Verret F."/>
            <person name="von Dassow P."/>
            <person name="Valentin K."/>
            <person name="Van de Peer Y."/>
            <person name="Wheeler G."/>
            <person name="Dacks J.B."/>
            <person name="Delwiche C.F."/>
            <person name="Dyhrman S.T."/>
            <person name="Glockner G."/>
            <person name="John U."/>
            <person name="Richards T."/>
            <person name="Worden A.Z."/>
            <person name="Zhang X."/>
            <person name="Grigoriev I.V."/>
            <person name="Allen A.E."/>
            <person name="Bidle K."/>
            <person name="Borodovsky M."/>
            <person name="Bowler C."/>
            <person name="Brownlee C."/>
            <person name="Cock J.M."/>
            <person name="Elias M."/>
            <person name="Gladyshev V.N."/>
            <person name="Groth M."/>
            <person name="Guda C."/>
            <person name="Hadaegh A."/>
            <person name="Iglesias-Rodriguez M.D."/>
            <person name="Jenkins J."/>
            <person name="Jones B.M."/>
            <person name="Lawson T."/>
            <person name="Leese F."/>
            <person name="Lindquist E."/>
            <person name="Lobanov A."/>
            <person name="Lomsadze A."/>
            <person name="Malik S.B."/>
            <person name="Marsh M.E."/>
            <person name="Mackinder L."/>
            <person name="Mock T."/>
            <person name="Mueller-Roeber B."/>
            <person name="Pagarete A."/>
            <person name="Parker M."/>
            <person name="Probert I."/>
            <person name="Quesneville H."/>
            <person name="Raines C."/>
            <person name="Rensing S.A."/>
            <person name="Riano-Pachon D.M."/>
            <person name="Richier S."/>
            <person name="Rokitta S."/>
            <person name="Shiraiwa Y."/>
            <person name="Soanes D.M."/>
            <person name="van der Giezen M."/>
            <person name="Wahlund T.M."/>
            <person name="Williams B."/>
            <person name="Wilson W."/>
            <person name="Wolfe G."/>
            <person name="Wurch L.L."/>
        </authorList>
    </citation>
    <scope>NUCLEOTIDE SEQUENCE</scope>
</reference>
<reference evidence="2" key="2">
    <citation type="submission" date="2024-10" db="UniProtKB">
        <authorList>
            <consortium name="EnsemblProtists"/>
        </authorList>
    </citation>
    <scope>IDENTIFICATION</scope>
</reference>
<evidence type="ECO:0000313" key="3">
    <source>
        <dbReference type="Proteomes" id="UP000013827"/>
    </source>
</evidence>
<dbReference type="RefSeq" id="XP_005774587.1">
    <property type="nucleotide sequence ID" value="XM_005774530.1"/>
</dbReference>
<organism evidence="2 3">
    <name type="scientific">Emiliania huxleyi (strain CCMP1516)</name>
    <dbReference type="NCBI Taxonomy" id="280463"/>
    <lineage>
        <taxon>Eukaryota</taxon>
        <taxon>Haptista</taxon>
        <taxon>Haptophyta</taxon>
        <taxon>Prymnesiophyceae</taxon>
        <taxon>Isochrysidales</taxon>
        <taxon>Noelaerhabdaceae</taxon>
        <taxon>Emiliania</taxon>
    </lineage>
</organism>
<sequence>MVAAIMSVYLKTNDLTKDDVLREVRRGSVALDSMRASQRGSSESLGERTASTLAGKLAQAWARPHVAPRARLNEAEASKVLAWSKPHAIIESVRRNLEEDRLEDPGKSKAAQIRERASATPRAERGTVKRSEMSKSFATKVKRAKALAVTSRPFAPGLDPMPSARVAIAVDIPPAVGLPAGEPPLPTARGGAPLQPAEKPPVQDAFVVSLEI</sequence>
<keyword evidence="3" id="KW-1185">Reference proteome</keyword>
<accession>A0A0D3JF73</accession>
<dbReference type="KEGG" id="ehx:EMIHUDRAFT_354682"/>
<evidence type="ECO:0000256" key="1">
    <source>
        <dbReference type="SAM" id="MobiDB-lite"/>
    </source>
</evidence>
<feature type="region of interest" description="Disordered" evidence="1">
    <location>
        <begin position="100"/>
        <end position="136"/>
    </location>
</feature>
<dbReference type="HOGENOM" id="CLU_1301703_0_0_1"/>
<dbReference type="Proteomes" id="UP000013827">
    <property type="component" value="Unassembled WGS sequence"/>
</dbReference>
<dbReference type="AlphaFoldDB" id="A0A0D3JF73"/>
<dbReference type="EnsemblProtists" id="EOD22158">
    <property type="protein sequence ID" value="EOD22158"/>
    <property type="gene ID" value="EMIHUDRAFT_354682"/>
</dbReference>
<dbReference type="PaxDb" id="2903-EOD22158"/>
<proteinExistence type="predicted"/>
<dbReference type="GeneID" id="17267705"/>
<protein>
    <recommendedName>
        <fullName evidence="4">TFIIS N-terminal domain-containing protein</fullName>
    </recommendedName>
</protein>
<name>A0A0D3JF73_EMIH1</name>
<evidence type="ECO:0000313" key="2">
    <source>
        <dbReference type="EnsemblProtists" id="EOD22158"/>
    </source>
</evidence>
<evidence type="ECO:0008006" key="4">
    <source>
        <dbReference type="Google" id="ProtNLM"/>
    </source>
</evidence>
<feature type="region of interest" description="Disordered" evidence="1">
    <location>
        <begin position="180"/>
        <end position="200"/>
    </location>
</feature>
<feature type="compositionally biased region" description="Basic and acidic residues" evidence="1">
    <location>
        <begin position="100"/>
        <end position="133"/>
    </location>
</feature>